<keyword evidence="3" id="KW-1185">Reference proteome</keyword>
<sequence>MRASLSVGPLRCTRWLMAAALFCCASLASAQSVPQVVPVSTTVSGNTATVVVGPASAPLADLTLTFDDASGLTASSLGVSAQIVNLSDSGLLARLPGVLTQPDALFPLLVTIEPPSTGGLAFDRTVRVEMHTHALTYSAGSSYRLFKASLGAGFKDITDEVAPGSVRARGTTGGFSQFLILADLRESSDVVAGKIAALRARVATLPSAERPAFDALINATETAVANESWSDAIAAIDSLRARAAARAGNQLTDTWLATRNGDNQAGDLIAGAATLRFSVSYLRDYGD</sequence>
<evidence type="ECO:0008006" key="4">
    <source>
        <dbReference type="Google" id="ProtNLM"/>
    </source>
</evidence>
<keyword evidence="1" id="KW-0732">Signal</keyword>
<dbReference type="RefSeq" id="WP_338037855.1">
    <property type="nucleotide sequence ID" value="NZ_JRKJ01000018.1"/>
</dbReference>
<protein>
    <recommendedName>
        <fullName evidence="4">Secreted protein</fullName>
    </recommendedName>
</protein>
<dbReference type="Proteomes" id="UP000030518">
    <property type="component" value="Unassembled WGS sequence"/>
</dbReference>
<dbReference type="PATRIC" id="fig|1300345.3.peg.2277"/>
<gene>
    <name evidence="2" type="ORF">LF41_608</name>
</gene>
<feature type="chain" id="PRO_5001996315" description="Secreted protein" evidence="1">
    <location>
        <begin position="31"/>
        <end position="287"/>
    </location>
</feature>
<name>A0A0A2WIP3_9GAMM</name>
<dbReference type="EMBL" id="JRKJ01000018">
    <property type="protein sequence ID" value="KGQ18582.1"/>
    <property type="molecule type" value="Genomic_DNA"/>
</dbReference>
<dbReference type="eggNOG" id="ENOG50305HW">
    <property type="taxonomic scope" value="Bacteria"/>
</dbReference>
<proteinExistence type="predicted"/>
<reference evidence="2 3" key="1">
    <citation type="submission" date="2014-09" db="EMBL/GenBank/DDBJ databases">
        <title>Genome sequences of Lysobacter dokdonensis DS-58.</title>
        <authorList>
            <person name="Kim J.F."/>
            <person name="Kwak M.-J."/>
        </authorList>
    </citation>
    <scope>NUCLEOTIDE SEQUENCE [LARGE SCALE GENOMIC DNA]</scope>
    <source>
        <strain evidence="2 3">DS-58</strain>
    </source>
</reference>
<evidence type="ECO:0000313" key="3">
    <source>
        <dbReference type="Proteomes" id="UP000030518"/>
    </source>
</evidence>
<dbReference type="AlphaFoldDB" id="A0A0A2WIP3"/>
<accession>A0A0A2WIP3</accession>
<evidence type="ECO:0000313" key="2">
    <source>
        <dbReference type="EMBL" id="KGQ18582.1"/>
    </source>
</evidence>
<organism evidence="2 3">
    <name type="scientific">Lysobacter dokdonensis DS-58</name>
    <dbReference type="NCBI Taxonomy" id="1300345"/>
    <lineage>
        <taxon>Bacteria</taxon>
        <taxon>Pseudomonadati</taxon>
        <taxon>Pseudomonadota</taxon>
        <taxon>Gammaproteobacteria</taxon>
        <taxon>Lysobacterales</taxon>
        <taxon>Lysobacteraceae</taxon>
        <taxon>Noviluteimonas</taxon>
    </lineage>
</organism>
<comment type="caution">
    <text evidence="2">The sequence shown here is derived from an EMBL/GenBank/DDBJ whole genome shotgun (WGS) entry which is preliminary data.</text>
</comment>
<dbReference type="InterPro" id="IPR046511">
    <property type="entry name" value="DUF6689"/>
</dbReference>
<dbReference type="Pfam" id="PF20396">
    <property type="entry name" value="DUF6689"/>
    <property type="match status" value="1"/>
</dbReference>
<evidence type="ECO:0000256" key="1">
    <source>
        <dbReference type="SAM" id="SignalP"/>
    </source>
</evidence>
<feature type="signal peptide" evidence="1">
    <location>
        <begin position="1"/>
        <end position="30"/>
    </location>
</feature>
<dbReference type="STRING" id="1300345.LF41_608"/>